<proteinExistence type="predicted"/>
<keyword evidence="1" id="KW-0472">Membrane</keyword>
<comment type="caution">
    <text evidence="2">The sequence shown here is derived from an EMBL/GenBank/DDBJ whole genome shotgun (WGS) entry which is preliminary data.</text>
</comment>
<protein>
    <submittedName>
        <fullName evidence="2">Uncharacterized protein</fullName>
    </submittedName>
</protein>
<accession>A0A1L8CNG7</accession>
<organism evidence="2 3">
    <name type="scientific">Mariprofundus micogutta</name>
    <dbReference type="NCBI Taxonomy" id="1921010"/>
    <lineage>
        <taxon>Bacteria</taxon>
        <taxon>Pseudomonadati</taxon>
        <taxon>Pseudomonadota</taxon>
        <taxon>Candidatius Mariprofundia</taxon>
        <taxon>Mariprofundales</taxon>
        <taxon>Mariprofundaceae</taxon>
        <taxon>Mariprofundus</taxon>
    </lineage>
</organism>
<dbReference type="STRING" id="1921010.MMIC_P1423"/>
<gene>
    <name evidence="2" type="ORF">MMIC_P1423</name>
</gene>
<reference evidence="2 3" key="1">
    <citation type="journal article" date="2017" name="Arch. Microbiol.">
        <title>Mariprofundus micogutta sp. nov., a novel iron-oxidizing zetaproteobacterium isolated from a deep-sea hydrothermal field at the Bayonnaise knoll of the Izu-Ogasawara arc, and a description of Mariprofundales ord. nov. and Zetaproteobacteria classis nov.</title>
        <authorList>
            <person name="Makita H."/>
            <person name="Tanaka E."/>
            <person name="Mitsunobu S."/>
            <person name="Miyazaki M."/>
            <person name="Nunoura T."/>
            <person name="Uematsu K."/>
            <person name="Takaki Y."/>
            <person name="Nishi S."/>
            <person name="Shimamura S."/>
            <person name="Takai K."/>
        </authorList>
    </citation>
    <scope>NUCLEOTIDE SEQUENCE [LARGE SCALE GENOMIC DNA]</scope>
    <source>
        <strain evidence="2 3">ET2</strain>
    </source>
</reference>
<feature type="transmembrane region" description="Helical" evidence="1">
    <location>
        <begin position="101"/>
        <end position="126"/>
    </location>
</feature>
<feature type="transmembrane region" description="Helical" evidence="1">
    <location>
        <begin position="38"/>
        <end position="56"/>
    </location>
</feature>
<keyword evidence="1" id="KW-1133">Transmembrane helix</keyword>
<dbReference type="EMBL" id="BDFD01000011">
    <property type="protein sequence ID" value="GAV20458.1"/>
    <property type="molecule type" value="Genomic_DNA"/>
</dbReference>
<evidence type="ECO:0000313" key="3">
    <source>
        <dbReference type="Proteomes" id="UP000231632"/>
    </source>
</evidence>
<feature type="transmembrane region" description="Helical" evidence="1">
    <location>
        <begin position="76"/>
        <end position="94"/>
    </location>
</feature>
<dbReference type="Proteomes" id="UP000231632">
    <property type="component" value="Unassembled WGS sequence"/>
</dbReference>
<evidence type="ECO:0000256" key="1">
    <source>
        <dbReference type="SAM" id="Phobius"/>
    </source>
</evidence>
<sequence length="131" mass="14626">MDAYLHSLIIFAIFGNIVALPLILLGRRFKLSCHPLEYLALYINWLVFVLLVGSVFDDLNHAMIELEVSDTELNIVFGVAGFLSGLSFLPKILFSSKKVNSFLVTTMTSIFITIIYAKFAVLAFLFTVEGV</sequence>
<keyword evidence="3" id="KW-1185">Reference proteome</keyword>
<dbReference type="AlphaFoldDB" id="A0A1L8CNG7"/>
<name>A0A1L8CNG7_9PROT</name>
<feature type="transmembrane region" description="Helical" evidence="1">
    <location>
        <begin position="6"/>
        <end position="26"/>
    </location>
</feature>
<evidence type="ECO:0000313" key="2">
    <source>
        <dbReference type="EMBL" id="GAV20458.1"/>
    </source>
</evidence>
<keyword evidence="1" id="KW-0812">Transmembrane</keyword>